<name>A0A562IK85_9GAMM</name>
<dbReference type="Gene3D" id="1.10.10.10">
    <property type="entry name" value="Winged helix-like DNA-binding domain superfamily/Winged helix DNA-binding domain"/>
    <property type="match status" value="1"/>
</dbReference>
<dbReference type="Gene3D" id="3.40.190.290">
    <property type="match status" value="1"/>
</dbReference>
<keyword evidence="2" id="KW-0805">Transcription regulation</keyword>
<accession>A0A562IK85</accession>
<dbReference type="Proteomes" id="UP000319627">
    <property type="component" value="Unassembled WGS sequence"/>
</dbReference>
<dbReference type="FunFam" id="1.10.10.10:FF:000001">
    <property type="entry name" value="LysR family transcriptional regulator"/>
    <property type="match status" value="1"/>
</dbReference>
<dbReference type="OrthoDB" id="464481at2"/>
<evidence type="ECO:0000259" key="5">
    <source>
        <dbReference type="PROSITE" id="PS50931"/>
    </source>
</evidence>
<dbReference type="PANTHER" id="PTHR30126:SF40">
    <property type="entry name" value="HTH-TYPE TRANSCRIPTIONAL REGULATOR GLTR"/>
    <property type="match status" value="1"/>
</dbReference>
<dbReference type="InterPro" id="IPR036388">
    <property type="entry name" value="WH-like_DNA-bd_sf"/>
</dbReference>
<evidence type="ECO:0000313" key="7">
    <source>
        <dbReference type="Proteomes" id="UP000319627"/>
    </source>
</evidence>
<dbReference type="InterPro" id="IPR000847">
    <property type="entry name" value="LysR_HTH_N"/>
</dbReference>
<dbReference type="SUPFAM" id="SSF46785">
    <property type="entry name" value="Winged helix' DNA-binding domain"/>
    <property type="match status" value="1"/>
</dbReference>
<dbReference type="InterPro" id="IPR036390">
    <property type="entry name" value="WH_DNA-bd_sf"/>
</dbReference>
<comment type="similarity">
    <text evidence="1">Belongs to the LysR transcriptional regulatory family.</text>
</comment>
<keyword evidence="7" id="KW-1185">Reference proteome</keyword>
<evidence type="ECO:0000256" key="1">
    <source>
        <dbReference type="ARBA" id="ARBA00009437"/>
    </source>
</evidence>
<evidence type="ECO:0000256" key="4">
    <source>
        <dbReference type="ARBA" id="ARBA00023163"/>
    </source>
</evidence>
<dbReference type="EMBL" id="VLKG01000005">
    <property type="protein sequence ID" value="TWH71282.1"/>
    <property type="molecule type" value="Genomic_DNA"/>
</dbReference>
<sequence>MSVWQRLNPQLLHYFLAVSRTGSLSAAARQLHCVPSNVSARLRQLEQQLGTPLFQRQARQLGLTLAGERLLPHAQQLEQLCQRAWHSVRQDVWAGTLRLGSMETCAAVRLPELLADFHRHAPQISLNLITGTSRWLLGEVLEERLDAALIGGPYEHPQLCVEVIWRERLELVIPKGYRLEQVLATPLTLLGFPAGCHYRERLERWAERQAAPVAVRQSYGSVETIFASVAAGMGVGLLPASLKERHPRSALVDWLPIDRDLAQTPTLLVHRKDLPPNPALEPLLSLLRQQVLNTDGSPFLHTDTE</sequence>
<dbReference type="Pfam" id="PF00126">
    <property type="entry name" value="HTH_1"/>
    <property type="match status" value="1"/>
</dbReference>
<dbReference type="PROSITE" id="PS50931">
    <property type="entry name" value="HTH_LYSR"/>
    <property type="match status" value="1"/>
</dbReference>
<dbReference type="SUPFAM" id="SSF53850">
    <property type="entry name" value="Periplasmic binding protein-like II"/>
    <property type="match status" value="1"/>
</dbReference>
<dbReference type="RefSeq" id="WP_144571286.1">
    <property type="nucleotide sequence ID" value="NZ_VLKG01000005.1"/>
</dbReference>
<keyword evidence="3 6" id="KW-0238">DNA-binding</keyword>
<evidence type="ECO:0000313" key="6">
    <source>
        <dbReference type="EMBL" id="TWH71282.1"/>
    </source>
</evidence>
<feature type="domain" description="HTH lysR-type" evidence="5">
    <location>
        <begin position="7"/>
        <end position="64"/>
    </location>
</feature>
<dbReference type="AlphaFoldDB" id="A0A562IK85"/>
<gene>
    <name evidence="6" type="ORF">LX59_01564</name>
</gene>
<reference evidence="6 7" key="1">
    <citation type="submission" date="2019-07" db="EMBL/GenBank/DDBJ databases">
        <title>Genomic Encyclopedia of Type Strains, Phase I: the one thousand microbial genomes (KMG-I) project.</title>
        <authorList>
            <person name="Kyrpides N."/>
        </authorList>
    </citation>
    <scope>NUCLEOTIDE SEQUENCE [LARGE SCALE GENOMIC DNA]</scope>
    <source>
        <strain evidence="6 7">DSM 375</strain>
    </source>
</reference>
<dbReference type="Pfam" id="PF03466">
    <property type="entry name" value="LysR_substrate"/>
    <property type="match status" value="1"/>
</dbReference>
<keyword evidence="4" id="KW-0804">Transcription</keyword>
<evidence type="ECO:0000256" key="3">
    <source>
        <dbReference type="ARBA" id="ARBA00023125"/>
    </source>
</evidence>
<dbReference type="GO" id="GO:0003700">
    <property type="term" value="F:DNA-binding transcription factor activity"/>
    <property type="evidence" value="ECO:0007669"/>
    <property type="project" value="InterPro"/>
</dbReference>
<comment type="caution">
    <text evidence="6">The sequence shown here is derived from an EMBL/GenBank/DDBJ whole genome shotgun (WGS) entry which is preliminary data.</text>
</comment>
<evidence type="ECO:0000256" key="2">
    <source>
        <dbReference type="ARBA" id="ARBA00023015"/>
    </source>
</evidence>
<organism evidence="6 7">
    <name type="scientific">Azomonas agilis</name>
    <dbReference type="NCBI Taxonomy" id="116849"/>
    <lineage>
        <taxon>Bacteria</taxon>
        <taxon>Pseudomonadati</taxon>
        <taxon>Pseudomonadota</taxon>
        <taxon>Gammaproteobacteria</taxon>
        <taxon>Pseudomonadales</taxon>
        <taxon>Pseudomonadaceae</taxon>
        <taxon>Azomonas</taxon>
    </lineage>
</organism>
<dbReference type="GO" id="GO:0000976">
    <property type="term" value="F:transcription cis-regulatory region binding"/>
    <property type="evidence" value="ECO:0007669"/>
    <property type="project" value="TreeGrafter"/>
</dbReference>
<proteinExistence type="inferred from homology"/>
<dbReference type="InterPro" id="IPR005119">
    <property type="entry name" value="LysR_subst-bd"/>
</dbReference>
<protein>
    <submittedName>
        <fullName evidence="6">DNA-binding transcriptional LysR family regulator</fullName>
    </submittedName>
</protein>
<dbReference type="PANTHER" id="PTHR30126">
    <property type="entry name" value="HTH-TYPE TRANSCRIPTIONAL REGULATOR"/>
    <property type="match status" value="1"/>
</dbReference>